<evidence type="ECO:0000256" key="2">
    <source>
        <dbReference type="ARBA" id="ARBA00023125"/>
    </source>
</evidence>
<feature type="domain" description="HTH araC/xylS-type" evidence="4">
    <location>
        <begin position="192"/>
        <end position="290"/>
    </location>
</feature>
<evidence type="ECO:0000256" key="3">
    <source>
        <dbReference type="ARBA" id="ARBA00023163"/>
    </source>
</evidence>
<dbReference type="SUPFAM" id="SSF46689">
    <property type="entry name" value="Homeodomain-like"/>
    <property type="match status" value="2"/>
</dbReference>
<dbReference type="InterPro" id="IPR014710">
    <property type="entry name" value="RmlC-like_jellyroll"/>
</dbReference>
<dbReference type="Pfam" id="PF12833">
    <property type="entry name" value="HTH_18"/>
    <property type="match status" value="1"/>
</dbReference>
<dbReference type="EMBL" id="UAQE01000004">
    <property type="protein sequence ID" value="SPU38348.1"/>
    <property type="molecule type" value="Genomic_DNA"/>
</dbReference>
<dbReference type="AlphaFoldDB" id="A0A2X0ZZK4"/>
<evidence type="ECO:0000259" key="4">
    <source>
        <dbReference type="PROSITE" id="PS01124"/>
    </source>
</evidence>
<dbReference type="InterPro" id="IPR018062">
    <property type="entry name" value="HTH_AraC-typ_CS"/>
</dbReference>
<dbReference type="InterPro" id="IPR009057">
    <property type="entry name" value="Homeodomain-like_sf"/>
</dbReference>
<evidence type="ECO:0000313" key="8">
    <source>
        <dbReference type="Proteomes" id="UP001244564"/>
    </source>
</evidence>
<accession>A0A2X0ZZK4</accession>
<dbReference type="GO" id="GO:0043565">
    <property type="term" value="F:sequence-specific DNA binding"/>
    <property type="evidence" value="ECO:0007669"/>
    <property type="project" value="InterPro"/>
</dbReference>
<dbReference type="RefSeq" id="WP_112118334.1">
    <property type="nucleotide sequence ID" value="NZ_CP122283.1"/>
</dbReference>
<keyword evidence="1" id="KW-0805">Transcription regulation</keyword>
<dbReference type="InterPro" id="IPR018060">
    <property type="entry name" value="HTH_AraC"/>
</dbReference>
<dbReference type="Proteomes" id="UP000251431">
    <property type="component" value="Unassembled WGS sequence"/>
</dbReference>
<evidence type="ECO:0000313" key="7">
    <source>
        <dbReference type="Proteomes" id="UP000251431"/>
    </source>
</evidence>
<dbReference type="InterPro" id="IPR003313">
    <property type="entry name" value="AraC-bd"/>
</dbReference>
<evidence type="ECO:0000313" key="5">
    <source>
        <dbReference type="EMBL" id="SPU38348.1"/>
    </source>
</evidence>
<dbReference type="Gene3D" id="2.60.120.10">
    <property type="entry name" value="Jelly Rolls"/>
    <property type="match status" value="1"/>
</dbReference>
<evidence type="ECO:0000256" key="1">
    <source>
        <dbReference type="ARBA" id="ARBA00023015"/>
    </source>
</evidence>
<dbReference type="GO" id="GO:0003700">
    <property type="term" value="F:DNA-binding transcription factor activity"/>
    <property type="evidence" value="ECO:0007669"/>
    <property type="project" value="InterPro"/>
</dbReference>
<dbReference type="PANTHER" id="PTHR43280:SF28">
    <property type="entry name" value="HTH-TYPE TRANSCRIPTIONAL ACTIVATOR RHAS"/>
    <property type="match status" value="1"/>
</dbReference>
<dbReference type="InterPro" id="IPR011051">
    <property type="entry name" value="RmlC_Cupin_sf"/>
</dbReference>
<dbReference type="PROSITE" id="PS00041">
    <property type="entry name" value="HTH_ARAC_FAMILY_1"/>
    <property type="match status" value="1"/>
</dbReference>
<organism evidence="5 7">
    <name type="scientific">Lysinibacillus capsici</name>
    <dbReference type="NCBI Taxonomy" id="2115968"/>
    <lineage>
        <taxon>Bacteria</taxon>
        <taxon>Bacillati</taxon>
        <taxon>Bacillota</taxon>
        <taxon>Bacilli</taxon>
        <taxon>Bacillales</taxon>
        <taxon>Bacillaceae</taxon>
        <taxon>Lysinibacillus</taxon>
    </lineage>
</organism>
<sequence>MPLTHIKIAKDLQELTLHGTKEFPVALYETIMRLESMDFLPLHWHKEIQFVLIKKGCAQYRVGTDVFVLNQGEGLFINASGLHEAKPYQIEQAIVYCVNVDPKLMGGHEGSIFFSKYVEPYITRNRIPYVKLTGELAQKVATIAELMREQTAFFELKVRRELLFIWESMLTQSLLTEQIMDSATIVQHERAKAMLDFLHAHYQQKIALEDLASHVYISRAECSRFFKKIVGMTPFTYLCQYRLRKSIELLKGNELSITEIAVNTGFSTVSYYIEKFKEYTGYPPHVYRKKFLSVKNN</sequence>
<evidence type="ECO:0000313" key="6">
    <source>
        <dbReference type="EMBL" id="WGF39751.1"/>
    </source>
</evidence>
<dbReference type="STRING" id="1421.A2J09_09980"/>
<protein>
    <submittedName>
        <fullName evidence="5 6">Transcriptional regulator</fullName>
    </submittedName>
</protein>
<dbReference type="PROSITE" id="PS01124">
    <property type="entry name" value="HTH_ARAC_FAMILY_2"/>
    <property type="match status" value="1"/>
</dbReference>
<reference evidence="5 7" key="1">
    <citation type="submission" date="2018-06" db="EMBL/GenBank/DDBJ databases">
        <authorList>
            <consortium name="Pathogen Informatics"/>
            <person name="Doyle S."/>
        </authorList>
    </citation>
    <scope>NUCLEOTIDE SEQUENCE [LARGE SCALE GENOMIC DNA]</scope>
    <source>
        <strain evidence="5 7">NCTC7582</strain>
    </source>
</reference>
<proteinExistence type="predicted"/>
<name>A0A2X0ZZK4_9BACI</name>
<keyword evidence="2" id="KW-0238">DNA-binding</keyword>
<dbReference type="SUPFAM" id="SSF51182">
    <property type="entry name" value="RmlC-like cupins"/>
    <property type="match status" value="1"/>
</dbReference>
<dbReference type="SMART" id="SM00342">
    <property type="entry name" value="HTH_ARAC"/>
    <property type="match status" value="1"/>
</dbReference>
<keyword evidence="8" id="KW-1185">Reference proteome</keyword>
<reference evidence="6 8" key="2">
    <citation type="submission" date="2023-04" db="EMBL/GenBank/DDBJ databases">
        <title>Genomic of Lysinibacillus capsici TSBLM.</title>
        <authorList>
            <person name="Hu X.S."/>
            <person name="Yu C.H."/>
        </authorList>
    </citation>
    <scope>NUCLEOTIDE SEQUENCE [LARGE SCALE GENOMIC DNA]</scope>
    <source>
        <strain evidence="6 8">TSBLM</strain>
    </source>
</reference>
<dbReference type="EMBL" id="CP122283">
    <property type="protein sequence ID" value="WGF39751.1"/>
    <property type="molecule type" value="Genomic_DNA"/>
</dbReference>
<keyword evidence="3" id="KW-0804">Transcription</keyword>
<gene>
    <name evidence="5" type="primary">melR</name>
    <name evidence="5" type="ORF">NCTC7582_04305</name>
    <name evidence="6" type="ORF">QBO96_05665</name>
</gene>
<dbReference type="Pfam" id="PF02311">
    <property type="entry name" value="AraC_binding"/>
    <property type="match status" value="1"/>
</dbReference>
<dbReference type="Proteomes" id="UP001244564">
    <property type="component" value="Chromosome"/>
</dbReference>
<dbReference type="PANTHER" id="PTHR43280">
    <property type="entry name" value="ARAC-FAMILY TRANSCRIPTIONAL REGULATOR"/>
    <property type="match status" value="1"/>
</dbReference>
<dbReference type="Gene3D" id="1.10.10.60">
    <property type="entry name" value="Homeodomain-like"/>
    <property type="match status" value="2"/>
</dbReference>